<protein>
    <submittedName>
        <fullName evidence="1">Uncharacterized protein</fullName>
    </submittedName>
</protein>
<dbReference type="InParanoid" id="A0A1Z5S9J2"/>
<evidence type="ECO:0000313" key="2">
    <source>
        <dbReference type="Proteomes" id="UP000000768"/>
    </source>
</evidence>
<evidence type="ECO:0000313" key="1">
    <source>
        <dbReference type="EMBL" id="OQU92581.1"/>
    </source>
</evidence>
<proteinExistence type="predicted"/>
<organism evidence="1 2">
    <name type="scientific">Sorghum bicolor</name>
    <name type="common">Sorghum</name>
    <name type="synonym">Sorghum vulgare</name>
    <dbReference type="NCBI Taxonomy" id="4558"/>
    <lineage>
        <taxon>Eukaryota</taxon>
        <taxon>Viridiplantae</taxon>
        <taxon>Streptophyta</taxon>
        <taxon>Embryophyta</taxon>
        <taxon>Tracheophyta</taxon>
        <taxon>Spermatophyta</taxon>
        <taxon>Magnoliopsida</taxon>
        <taxon>Liliopsida</taxon>
        <taxon>Poales</taxon>
        <taxon>Poaceae</taxon>
        <taxon>PACMAD clade</taxon>
        <taxon>Panicoideae</taxon>
        <taxon>Andropogonodae</taxon>
        <taxon>Andropogoneae</taxon>
        <taxon>Sorghinae</taxon>
        <taxon>Sorghum</taxon>
    </lineage>
</organism>
<reference evidence="2" key="2">
    <citation type="journal article" date="2018" name="Plant J.">
        <title>The Sorghum bicolor reference genome: improved assembly, gene annotations, a transcriptome atlas, and signatures of genome organization.</title>
        <authorList>
            <person name="McCormick R.F."/>
            <person name="Truong S.K."/>
            <person name="Sreedasyam A."/>
            <person name="Jenkins J."/>
            <person name="Shu S."/>
            <person name="Sims D."/>
            <person name="Kennedy M."/>
            <person name="Amirebrahimi M."/>
            <person name="Weers B.D."/>
            <person name="McKinley B."/>
            <person name="Mattison A."/>
            <person name="Morishige D.T."/>
            <person name="Grimwood J."/>
            <person name="Schmutz J."/>
            <person name="Mullet J.E."/>
        </authorList>
    </citation>
    <scope>NUCLEOTIDE SEQUENCE [LARGE SCALE GENOMIC DNA]</scope>
    <source>
        <strain evidence="2">cv. BTx623</strain>
    </source>
</reference>
<keyword evidence="2" id="KW-1185">Reference proteome</keyword>
<sequence>MAMSMSSAASISRAVLPWRTGRQPGRPRLPSGRIVLCFEWSTMGHVRHTTTTELLRLRGTSARSTSPGPRSCTCQGATIRDANECNTGHAFFCFFFGIWT</sequence>
<dbReference type="EMBL" id="CM000760">
    <property type="protein sequence ID" value="OQU92581.1"/>
    <property type="molecule type" value="Genomic_DNA"/>
</dbReference>
<gene>
    <name evidence="1" type="ORF">SORBI_3001G369401</name>
</gene>
<accession>A0A1Z5S9J2</accession>
<dbReference type="AlphaFoldDB" id="A0A1Z5S9J2"/>
<reference evidence="1 2" key="1">
    <citation type="journal article" date="2009" name="Nature">
        <title>The Sorghum bicolor genome and the diversification of grasses.</title>
        <authorList>
            <person name="Paterson A.H."/>
            <person name="Bowers J.E."/>
            <person name="Bruggmann R."/>
            <person name="Dubchak I."/>
            <person name="Grimwood J."/>
            <person name="Gundlach H."/>
            <person name="Haberer G."/>
            <person name="Hellsten U."/>
            <person name="Mitros T."/>
            <person name="Poliakov A."/>
            <person name="Schmutz J."/>
            <person name="Spannagl M."/>
            <person name="Tang H."/>
            <person name="Wang X."/>
            <person name="Wicker T."/>
            <person name="Bharti A.K."/>
            <person name="Chapman J."/>
            <person name="Feltus F.A."/>
            <person name="Gowik U."/>
            <person name="Grigoriev I.V."/>
            <person name="Lyons E."/>
            <person name="Maher C.A."/>
            <person name="Martis M."/>
            <person name="Narechania A."/>
            <person name="Otillar R.P."/>
            <person name="Penning B.W."/>
            <person name="Salamov A.A."/>
            <person name="Wang Y."/>
            <person name="Zhang L."/>
            <person name="Carpita N.C."/>
            <person name="Freeling M."/>
            <person name="Gingle A.R."/>
            <person name="Hash C.T."/>
            <person name="Keller B."/>
            <person name="Klein P."/>
            <person name="Kresovich S."/>
            <person name="McCann M.C."/>
            <person name="Ming R."/>
            <person name="Peterson D.G."/>
            <person name="Mehboob-ur-Rahman"/>
            <person name="Ware D."/>
            <person name="Westhoff P."/>
            <person name="Mayer K.F."/>
            <person name="Messing J."/>
            <person name="Rokhsar D.S."/>
        </authorList>
    </citation>
    <scope>NUCLEOTIDE SEQUENCE [LARGE SCALE GENOMIC DNA]</scope>
    <source>
        <strain evidence="2">cv. BTx623</strain>
    </source>
</reference>
<dbReference type="Proteomes" id="UP000000768">
    <property type="component" value="Chromosome 1"/>
</dbReference>
<dbReference type="Gramene" id="OQU92581">
    <property type="protein sequence ID" value="OQU92581"/>
    <property type="gene ID" value="SORBI_3001G369401"/>
</dbReference>
<name>A0A1Z5S9J2_SORBI</name>